<feature type="compositionally biased region" description="Low complexity" evidence="1">
    <location>
        <begin position="60"/>
        <end position="78"/>
    </location>
</feature>
<feature type="non-terminal residue" evidence="2">
    <location>
        <position position="78"/>
    </location>
</feature>
<reference evidence="2" key="1">
    <citation type="submission" date="2020-02" db="EMBL/GenBank/DDBJ databases">
        <authorList>
            <person name="Meier V. D."/>
        </authorList>
    </citation>
    <scope>NUCLEOTIDE SEQUENCE</scope>
    <source>
        <strain evidence="2">AVDCRST_MAG88</strain>
    </source>
</reference>
<feature type="region of interest" description="Disordered" evidence="1">
    <location>
        <begin position="1"/>
        <end position="78"/>
    </location>
</feature>
<accession>A0A6J4UC25</accession>
<evidence type="ECO:0000256" key="1">
    <source>
        <dbReference type="SAM" id="MobiDB-lite"/>
    </source>
</evidence>
<gene>
    <name evidence="2" type="ORF">AVDCRST_MAG88-270</name>
</gene>
<dbReference type="EMBL" id="CADCWM010000088">
    <property type="protein sequence ID" value="CAA9544283.1"/>
    <property type="molecule type" value="Genomic_DNA"/>
</dbReference>
<feature type="compositionally biased region" description="Basic and acidic residues" evidence="1">
    <location>
        <begin position="1"/>
        <end position="11"/>
    </location>
</feature>
<sequence>RRSPDSCRDGGRPGALGSRRRCSSSPRASSSSSPSSCARPASWPRSQPAWRGRGRSPWPCRRGLSSTSSPSCRSPRRS</sequence>
<proteinExistence type="predicted"/>
<evidence type="ECO:0000313" key="2">
    <source>
        <dbReference type="EMBL" id="CAA9544283.1"/>
    </source>
</evidence>
<dbReference type="AlphaFoldDB" id="A0A6J4UC25"/>
<protein>
    <submittedName>
        <fullName evidence="2">Uncharacterized protein</fullName>
    </submittedName>
</protein>
<organism evidence="2">
    <name type="scientific">uncultured Thermomicrobiales bacterium</name>
    <dbReference type="NCBI Taxonomy" id="1645740"/>
    <lineage>
        <taxon>Bacteria</taxon>
        <taxon>Pseudomonadati</taxon>
        <taxon>Thermomicrobiota</taxon>
        <taxon>Thermomicrobia</taxon>
        <taxon>Thermomicrobiales</taxon>
        <taxon>environmental samples</taxon>
    </lineage>
</organism>
<feature type="compositionally biased region" description="Low complexity" evidence="1">
    <location>
        <begin position="23"/>
        <end position="46"/>
    </location>
</feature>
<feature type="non-terminal residue" evidence="2">
    <location>
        <position position="1"/>
    </location>
</feature>
<name>A0A6J4UC25_9BACT</name>